<dbReference type="InterPro" id="IPR046336">
    <property type="entry name" value="Lon_prtase_N_sf"/>
</dbReference>
<keyword evidence="3" id="KW-1185">Reference proteome</keyword>
<dbReference type="InterPro" id="IPR003111">
    <property type="entry name" value="Lon_prtase_N"/>
</dbReference>
<dbReference type="SMART" id="SM00464">
    <property type="entry name" value="LON"/>
    <property type="match status" value="1"/>
</dbReference>
<dbReference type="RefSeq" id="WP_168820802.1">
    <property type="nucleotide sequence ID" value="NZ_CP051217.1"/>
</dbReference>
<reference evidence="2 3" key="1">
    <citation type="submission" date="2020-04" db="EMBL/GenBank/DDBJ databases">
        <title>Genome sequence for Sphingorhabdus sp. strain M1.</title>
        <authorList>
            <person name="Park S.-J."/>
        </authorList>
    </citation>
    <scope>NUCLEOTIDE SEQUENCE [LARGE SCALE GENOMIC DNA]</scope>
    <source>
        <strain evidence="2 3">JK6</strain>
    </source>
</reference>
<evidence type="ECO:0000313" key="3">
    <source>
        <dbReference type="Proteomes" id="UP000501600"/>
    </source>
</evidence>
<keyword evidence="2" id="KW-0645">Protease</keyword>
<organism evidence="2 3">
    <name type="scientific">Parasphingorhabdus halotolerans</name>
    <dbReference type="NCBI Taxonomy" id="2725558"/>
    <lineage>
        <taxon>Bacteria</taxon>
        <taxon>Pseudomonadati</taxon>
        <taxon>Pseudomonadota</taxon>
        <taxon>Alphaproteobacteria</taxon>
        <taxon>Sphingomonadales</taxon>
        <taxon>Sphingomonadaceae</taxon>
        <taxon>Parasphingorhabdus</taxon>
    </lineage>
</organism>
<dbReference type="Gene3D" id="2.30.130.40">
    <property type="entry name" value="LON domain-like"/>
    <property type="match status" value="1"/>
</dbReference>
<dbReference type="GO" id="GO:0006508">
    <property type="term" value="P:proteolysis"/>
    <property type="evidence" value="ECO:0007669"/>
    <property type="project" value="UniProtKB-KW"/>
</dbReference>
<sequence length="211" mass="23645">MTKDINIETERLSIFPLSGALLFPGMHLPLHIFEDRYRALINDAMARDRQIGMIQPKSGGDVPELFDIGCVGKIIDIEAMDDGRFNVVLEGTARFRIIEEIDANTAFRQVRAEIEDNKEIDEVLASAERAALEIESRKFAEMQGYQVDWDSIGRLDDASFVNGIAQIAPFDAASKQALLEVDGLSNRAELIIQLLQFFGRQDGDDDRVTLQ</sequence>
<proteinExistence type="predicted"/>
<accession>A0A6H2DPZ4</accession>
<dbReference type="SUPFAM" id="SSF88697">
    <property type="entry name" value="PUA domain-like"/>
    <property type="match status" value="1"/>
</dbReference>
<dbReference type="Pfam" id="PF02190">
    <property type="entry name" value="LON_substr_bdg"/>
    <property type="match status" value="1"/>
</dbReference>
<feature type="domain" description="Lon N-terminal" evidence="1">
    <location>
        <begin position="12"/>
        <end position="199"/>
    </location>
</feature>
<evidence type="ECO:0000313" key="2">
    <source>
        <dbReference type="EMBL" id="QJB70460.1"/>
    </source>
</evidence>
<name>A0A6H2DPZ4_9SPHN</name>
<dbReference type="KEGG" id="phao:HF685_15300"/>
<dbReference type="GO" id="GO:0008233">
    <property type="term" value="F:peptidase activity"/>
    <property type="evidence" value="ECO:0007669"/>
    <property type="project" value="UniProtKB-KW"/>
</dbReference>
<keyword evidence="2" id="KW-0378">Hydrolase</keyword>
<dbReference type="Proteomes" id="UP000501600">
    <property type="component" value="Chromosome"/>
</dbReference>
<evidence type="ECO:0000259" key="1">
    <source>
        <dbReference type="PROSITE" id="PS51787"/>
    </source>
</evidence>
<dbReference type="AlphaFoldDB" id="A0A6H2DPZ4"/>
<protein>
    <submittedName>
        <fullName evidence="2">ATP-dependent protease</fullName>
    </submittedName>
</protein>
<dbReference type="PANTHER" id="PTHR46732:SF8">
    <property type="entry name" value="ATP-DEPENDENT PROTEASE LA (LON) DOMAIN PROTEIN"/>
    <property type="match status" value="1"/>
</dbReference>
<dbReference type="PANTHER" id="PTHR46732">
    <property type="entry name" value="ATP-DEPENDENT PROTEASE LA (LON) DOMAIN PROTEIN"/>
    <property type="match status" value="1"/>
</dbReference>
<dbReference type="InterPro" id="IPR015947">
    <property type="entry name" value="PUA-like_sf"/>
</dbReference>
<dbReference type="EMBL" id="CP051217">
    <property type="protein sequence ID" value="QJB70460.1"/>
    <property type="molecule type" value="Genomic_DNA"/>
</dbReference>
<gene>
    <name evidence="2" type="ORF">HF685_15300</name>
</gene>
<dbReference type="PROSITE" id="PS51787">
    <property type="entry name" value="LON_N"/>
    <property type="match status" value="1"/>
</dbReference>